<dbReference type="GO" id="GO:0045027">
    <property type="term" value="F:DNA end binding"/>
    <property type="evidence" value="ECO:0007669"/>
    <property type="project" value="TreeGrafter"/>
</dbReference>
<dbReference type="OrthoDB" id="2155935at2759"/>
<feature type="compositionally biased region" description="Basic and acidic residues" evidence="8">
    <location>
        <begin position="386"/>
        <end position="405"/>
    </location>
</feature>
<proteinExistence type="inferred from homology"/>
<comment type="similarity">
    <text evidence="6">Belongs to the XRCC4-XLF family. XLF subfamily.</text>
</comment>
<dbReference type="GO" id="GO:0032807">
    <property type="term" value="C:DNA ligase IV complex"/>
    <property type="evidence" value="ECO:0007669"/>
    <property type="project" value="TreeGrafter"/>
</dbReference>
<keyword evidence="2" id="KW-0227">DNA damage</keyword>
<dbReference type="Pfam" id="PF09302">
    <property type="entry name" value="XLF"/>
    <property type="match status" value="1"/>
</dbReference>
<dbReference type="PANTHER" id="PTHR32235:SF1">
    <property type="entry name" value="NON-HOMOLOGOUS END-JOINING FACTOR 1"/>
    <property type="match status" value="1"/>
</dbReference>
<dbReference type="Proteomes" id="UP000016931">
    <property type="component" value="Unassembled WGS sequence"/>
</dbReference>
<evidence type="ECO:0000256" key="3">
    <source>
        <dbReference type="ARBA" id="ARBA00023125"/>
    </source>
</evidence>
<keyword evidence="4" id="KW-0234">DNA repair</keyword>
<evidence type="ECO:0000256" key="2">
    <source>
        <dbReference type="ARBA" id="ARBA00022763"/>
    </source>
</evidence>
<dbReference type="RefSeq" id="XP_016762108.1">
    <property type="nucleotide sequence ID" value="XM_016901145.1"/>
</dbReference>
<evidence type="ECO:0000313" key="11">
    <source>
        <dbReference type="EMBL" id="EMF13987.1"/>
    </source>
</evidence>
<evidence type="ECO:0000256" key="6">
    <source>
        <dbReference type="ARBA" id="ARBA00025747"/>
    </source>
</evidence>
<dbReference type="HOGENOM" id="CLU_022898_0_0_1"/>
<feature type="region of interest" description="Disordered" evidence="8">
    <location>
        <begin position="335"/>
        <end position="611"/>
    </location>
</feature>
<reference evidence="11 12" key="1">
    <citation type="journal article" date="2012" name="PLoS Pathog.">
        <title>Diverse lifestyles and strategies of plant pathogenesis encoded in the genomes of eighteen Dothideomycetes fungi.</title>
        <authorList>
            <person name="Ohm R.A."/>
            <person name="Feau N."/>
            <person name="Henrissat B."/>
            <person name="Schoch C.L."/>
            <person name="Horwitz B.A."/>
            <person name="Barry K.W."/>
            <person name="Condon B.J."/>
            <person name="Copeland A.C."/>
            <person name="Dhillon B."/>
            <person name="Glaser F."/>
            <person name="Hesse C.N."/>
            <person name="Kosti I."/>
            <person name="LaButti K."/>
            <person name="Lindquist E.A."/>
            <person name="Lucas S."/>
            <person name="Salamov A.A."/>
            <person name="Bradshaw R.E."/>
            <person name="Ciuffetti L."/>
            <person name="Hamelin R.C."/>
            <person name="Kema G.H.J."/>
            <person name="Lawrence C."/>
            <person name="Scott J.A."/>
            <person name="Spatafora J.W."/>
            <person name="Turgeon B.G."/>
            <person name="de Wit P.J.G.M."/>
            <person name="Zhong S."/>
            <person name="Goodwin S.B."/>
            <person name="Grigoriev I.V."/>
        </authorList>
    </citation>
    <scope>NUCLEOTIDE SEQUENCE [LARGE SCALE GENOMIC DNA]</scope>
    <source>
        <strain evidence="11 12">SO2202</strain>
    </source>
</reference>
<keyword evidence="12" id="KW-1185">Reference proteome</keyword>
<dbReference type="Pfam" id="PF21928">
    <property type="entry name" value="XLF_CC"/>
    <property type="match status" value="1"/>
</dbReference>
<dbReference type="GO" id="GO:0006303">
    <property type="term" value="P:double-strand break repair via nonhomologous end joining"/>
    <property type="evidence" value="ECO:0007669"/>
    <property type="project" value="TreeGrafter"/>
</dbReference>
<dbReference type="CDD" id="cd22285">
    <property type="entry name" value="HD_XLF_N"/>
    <property type="match status" value="1"/>
</dbReference>
<dbReference type="PANTHER" id="PTHR32235">
    <property type="entry name" value="NON-HOMOLOGOUS END-JOINING FACTOR 1"/>
    <property type="match status" value="1"/>
</dbReference>
<evidence type="ECO:0000259" key="10">
    <source>
        <dbReference type="Pfam" id="PF21928"/>
    </source>
</evidence>
<feature type="compositionally biased region" description="Basic and acidic residues" evidence="8">
    <location>
        <begin position="551"/>
        <end position="603"/>
    </location>
</feature>
<feature type="region of interest" description="Disordered" evidence="8">
    <location>
        <begin position="271"/>
        <end position="307"/>
    </location>
</feature>
<organism evidence="11 12">
    <name type="scientific">Sphaerulina musiva (strain SO2202)</name>
    <name type="common">Poplar stem canker fungus</name>
    <name type="synonym">Septoria musiva</name>
    <dbReference type="NCBI Taxonomy" id="692275"/>
    <lineage>
        <taxon>Eukaryota</taxon>
        <taxon>Fungi</taxon>
        <taxon>Dikarya</taxon>
        <taxon>Ascomycota</taxon>
        <taxon>Pezizomycotina</taxon>
        <taxon>Dothideomycetes</taxon>
        <taxon>Dothideomycetidae</taxon>
        <taxon>Mycosphaerellales</taxon>
        <taxon>Mycosphaerellaceae</taxon>
        <taxon>Sphaerulina</taxon>
    </lineage>
</organism>
<dbReference type="eggNOG" id="ENOG502SCQK">
    <property type="taxonomic scope" value="Eukaryota"/>
</dbReference>
<feature type="compositionally biased region" description="Polar residues" evidence="8">
    <location>
        <begin position="343"/>
        <end position="378"/>
    </location>
</feature>
<dbReference type="Gene3D" id="2.170.210.10">
    <property type="entry name" value="DNA double-strand break repair and VJ recombination XRCC4, N-terminal"/>
    <property type="match status" value="1"/>
</dbReference>
<dbReference type="GeneID" id="27898282"/>
<evidence type="ECO:0000313" key="12">
    <source>
        <dbReference type="Proteomes" id="UP000016931"/>
    </source>
</evidence>
<evidence type="ECO:0000256" key="8">
    <source>
        <dbReference type="SAM" id="MobiDB-lite"/>
    </source>
</evidence>
<dbReference type="EMBL" id="KB456262">
    <property type="protein sequence ID" value="EMF13987.1"/>
    <property type="molecule type" value="Genomic_DNA"/>
</dbReference>
<evidence type="ECO:0000259" key="9">
    <source>
        <dbReference type="Pfam" id="PF09302"/>
    </source>
</evidence>
<feature type="domain" description="XLF-like N-terminal" evidence="9">
    <location>
        <begin position="6"/>
        <end position="122"/>
    </location>
</feature>
<accession>M3B2J7</accession>
<protein>
    <recommendedName>
        <fullName evidence="7">Non-homologous end-joining factor 1</fullName>
    </recommendedName>
</protein>
<comment type="subcellular location">
    <subcellularLocation>
        <location evidence="1">Nucleus</location>
    </subcellularLocation>
</comment>
<keyword evidence="3" id="KW-0238">DNA-binding</keyword>
<feature type="domain" description="XLF-like coiled-coil region" evidence="10">
    <location>
        <begin position="132"/>
        <end position="180"/>
    </location>
</feature>
<feature type="compositionally biased region" description="Polar residues" evidence="8">
    <location>
        <begin position="427"/>
        <end position="447"/>
    </location>
</feature>
<keyword evidence="5" id="KW-0539">Nucleus</keyword>
<sequence length="611" mass="67426">MTIVRPWKSLAIEGDYPPLFLKAHLDAGRCALELTDLNRLWSGCLSRDELLKSASDQGTSIDPSEDDDQYHQFLSKFNSALNGEPSTTVHLEPLGAQDGLMLSISAPLPGSLPTFEWTMQLRRVDNDDSCVFKNTVLTPLLVHANNLMSQVRYLIAELGHKDRVIGKIADKLENIGQDLGQVFPGASNPRSTKATKRAQLASHVEGLAEFDPRKWQAAGTKDTEEDLSVDTMNTILANLPEAGLINAHKDTHGIWWRPRSAPVLHDYDSTEDDTGFGTAGCQSPLLHKNKDGTHPAMQGSEENDGIRQQLTAPSFPTDEETEDEDDLDAPCQRAAQPEVFPQHDSSTSRTLSYGRASSQSQQVTDNRAQDVQLSSGQQLRIPGGKISEHPQQRSDEVAHESREARVVPPSSTHQADPDAGDFAGRLRSQTPGLDSNSVKAELFNSSPAKPDQPRRKLGAFGRKTRSSPTPDREPVADSTPGHGQGLDNLERDATMPFSQPADADHASHGRTKPRVGIFGSRRQNESQNAQADADAAIESSQKSPLETEEASPVHHMTETEDRQSRTQVRSEKVEQQGREESEERANIRREKLKRDIAEKSREPVKKKKRKF</sequence>
<dbReference type="InterPro" id="IPR038051">
    <property type="entry name" value="XRCC4-like_N_sf"/>
</dbReference>
<dbReference type="STRING" id="692275.M3B2J7"/>
<dbReference type="InterPro" id="IPR015381">
    <property type="entry name" value="XLF-like_N"/>
</dbReference>
<evidence type="ECO:0000256" key="1">
    <source>
        <dbReference type="ARBA" id="ARBA00004123"/>
    </source>
</evidence>
<dbReference type="AlphaFoldDB" id="M3B2J7"/>
<name>M3B2J7_SPHMS</name>
<evidence type="ECO:0000256" key="7">
    <source>
        <dbReference type="ARBA" id="ARBA00044529"/>
    </source>
</evidence>
<dbReference type="InterPro" id="IPR052287">
    <property type="entry name" value="NHEJ_factor"/>
</dbReference>
<gene>
    <name evidence="11" type="ORF">SEPMUDRAFT_115282</name>
</gene>
<evidence type="ECO:0000256" key="5">
    <source>
        <dbReference type="ARBA" id="ARBA00023242"/>
    </source>
</evidence>
<dbReference type="OMA" id="IKGVAPF"/>
<evidence type="ECO:0000256" key="4">
    <source>
        <dbReference type="ARBA" id="ARBA00023204"/>
    </source>
</evidence>
<dbReference type="InterPro" id="IPR053829">
    <property type="entry name" value="XLF-like_CC"/>
</dbReference>